<sequence>MNLDFTGREAAMNIRFQPRRHVIDLLFTLALFCVFAASALLVVLIGADVYESSARGMDRNFDLQTSLHYVAAKVRQCDAADAVHAGELGGAPALIIEQEFGGEVYRTYLYAWEGSLCELFTGMDDPSPVDGTPITKVPAFEVEQVNPRLLRVSCPDADGRDAQLYLSLRSGKEGSA</sequence>
<keyword evidence="1" id="KW-0472">Membrane</keyword>
<accession>A0A498CZ73</accession>
<feature type="transmembrane region" description="Helical" evidence="1">
    <location>
        <begin position="25"/>
        <end position="50"/>
    </location>
</feature>
<dbReference type="EMBL" id="RCHT01000007">
    <property type="protein sequence ID" value="RLL12073.1"/>
    <property type="molecule type" value="Genomic_DNA"/>
</dbReference>
<evidence type="ECO:0000313" key="2">
    <source>
        <dbReference type="EMBL" id="RLL12073.1"/>
    </source>
</evidence>
<organism evidence="2 3">
    <name type="scientific">Anaerotruncus massiliensis</name>
    <name type="common">ex Liu et al. 2021</name>
    <dbReference type="NCBI Taxonomy" id="2321404"/>
    <lineage>
        <taxon>Bacteria</taxon>
        <taxon>Bacillati</taxon>
        <taxon>Bacillota</taxon>
        <taxon>Clostridia</taxon>
        <taxon>Eubacteriales</taxon>
        <taxon>Oscillospiraceae</taxon>
        <taxon>Anaerotruncus</taxon>
    </lineage>
</organism>
<keyword evidence="3" id="KW-1185">Reference proteome</keyword>
<dbReference type="AlphaFoldDB" id="A0A498CZ73"/>
<keyword evidence="1" id="KW-1133">Transmembrane helix</keyword>
<evidence type="ECO:0000256" key="1">
    <source>
        <dbReference type="SAM" id="Phobius"/>
    </source>
</evidence>
<dbReference type="InterPro" id="IPR032340">
    <property type="entry name" value="DUF4860"/>
</dbReference>
<dbReference type="Proteomes" id="UP000276301">
    <property type="component" value="Unassembled WGS sequence"/>
</dbReference>
<protein>
    <submittedName>
        <fullName evidence="2">DUF4860 domain-containing protein</fullName>
    </submittedName>
</protein>
<name>A0A498CZ73_9FIRM</name>
<reference evidence="2 3" key="1">
    <citation type="submission" date="2018-10" db="EMBL/GenBank/DDBJ databases">
        <title>Anaerotruncus faecis sp. nov., isolated from human feces.</title>
        <authorList>
            <person name="Wang Y.-J."/>
        </authorList>
    </citation>
    <scope>NUCLEOTIDE SEQUENCE [LARGE SCALE GENOMIC DNA]</scope>
    <source>
        <strain evidence="2 3">22A2-44</strain>
    </source>
</reference>
<comment type="caution">
    <text evidence="2">The sequence shown here is derived from an EMBL/GenBank/DDBJ whole genome shotgun (WGS) entry which is preliminary data.</text>
</comment>
<keyword evidence="1" id="KW-0812">Transmembrane</keyword>
<dbReference type="Pfam" id="PF16152">
    <property type="entry name" value="DUF4860"/>
    <property type="match status" value="1"/>
</dbReference>
<proteinExistence type="predicted"/>
<evidence type="ECO:0000313" key="3">
    <source>
        <dbReference type="Proteomes" id="UP000276301"/>
    </source>
</evidence>
<gene>
    <name evidence="2" type="ORF">D4A47_05955</name>
</gene>